<reference evidence="1 2" key="1">
    <citation type="submission" date="2015-02" db="EMBL/GenBank/DDBJ databases">
        <title>Nostoc linckia genome annotation.</title>
        <authorList>
            <person name="Zhou Z."/>
        </authorList>
    </citation>
    <scope>NUCLEOTIDE SEQUENCE [LARGE SCALE GENOMIC DNA]</scope>
    <source>
        <strain evidence="2">z8</strain>
    </source>
</reference>
<name>A0A9Q6EM72_NOSLI</name>
<sequence length="79" mass="8847">MLTIFRSPTSSRSRGSGHQLLPIVWRFLAKPNTVDGKPFPDYVEFIANNKIVCGKFFTGRVNPNGNSVTVIEDTCLRFS</sequence>
<comment type="caution">
    <text evidence="1">The sequence shown here is derived from an EMBL/GenBank/DDBJ whole genome shotgun (WGS) entry which is preliminary data.</text>
</comment>
<protein>
    <submittedName>
        <fullName evidence="1">Uncharacterized protein</fullName>
    </submittedName>
</protein>
<proteinExistence type="predicted"/>
<accession>A0A9Q6EM72</accession>
<dbReference type="EMBL" id="LAHD01000021">
    <property type="protein sequence ID" value="PHK04831.1"/>
    <property type="molecule type" value="Genomic_DNA"/>
</dbReference>
<evidence type="ECO:0000313" key="2">
    <source>
        <dbReference type="Proteomes" id="UP000222310"/>
    </source>
</evidence>
<dbReference type="AlphaFoldDB" id="A0A9Q6EM72"/>
<evidence type="ECO:0000313" key="1">
    <source>
        <dbReference type="EMBL" id="PHK04831.1"/>
    </source>
</evidence>
<organism evidence="1 2">
    <name type="scientific">Nostoc linckia z8</name>
    <dbReference type="NCBI Taxonomy" id="1628746"/>
    <lineage>
        <taxon>Bacteria</taxon>
        <taxon>Bacillati</taxon>
        <taxon>Cyanobacteriota</taxon>
        <taxon>Cyanophyceae</taxon>
        <taxon>Nostocales</taxon>
        <taxon>Nostocaceae</taxon>
        <taxon>Nostoc</taxon>
    </lineage>
</organism>
<gene>
    <name evidence="1" type="ORF">VF08_09960</name>
</gene>
<dbReference type="Proteomes" id="UP000222310">
    <property type="component" value="Unassembled WGS sequence"/>
</dbReference>